<sequence length="39" mass="4068">MRMSPVTSVVKRMWLLLAVSAVAIVAALVSIVSTASLVP</sequence>
<dbReference type="Proteomes" id="UP000188532">
    <property type="component" value="Unassembled WGS sequence"/>
</dbReference>
<reference evidence="1 2" key="1">
    <citation type="submission" date="2017-02" db="EMBL/GenBank/DDBJ databases">
        <title>Complete genome sequences of Mycobacterium kansasii strains isolated from rhesus macaques.</title>
        <authorList>
            <person name="Panda A."/>
            <person name="Nagaraj S."/>
            <person name="Zhao X."/>
            <person name="Tettelin H."/>
            <person name="Detolla L.J."/>
        </authorList>
    </citation>
    <scope>NUCLEOTIDE SEQUENCE [LARGE SCALE GENOMIC DNA]</scope>
    <source>
        <strain evidence="1 2">11-3469</strain>
    </source>
</reference>
<dbReference type="EMBL" id="MVBN01000017">
    <property type="protein sequence ID" value="OOK63650.1"/>
    <property type="molecule type" value="Genomic_DNA"/>
</dbReference>
<accession>A0A1V3W9M0</accession>
<evidence type="ECO:0000313" key="1">
    <source>
        <dbReference type="EMBL" id="OOK63650.1"/>
    </source>
</evidence>
<organism evidence="1 2">
    <name type="scientific">Mycobacterium kansasii</name>
    <dbReference type="NCBI Taxonomy" id="1768"/>
    <lineage>
        <taxon>Bacteria</taxon>
        <taxon>Bacillati</taxon>
        <taxon>Actinomycetota</taxon>
        <taxon>Actinomycetes</taxon>
        <taxon>Mycobacteriales</taxon>
        <taxon>Mycobacteriaceae</taxon>
        <taxon>Mycobacterium</taxon>
    </lineage>
</organism>
<protein>
    <submittedName>
        <fullName evidence="1">Putative membrane protein</fullName>
    </submittedName>
</protein>
<comment type="caution">
    <text evidence="1">The sequence shown here is derived from an EMBL/GenBank/DDBJ whole genome shotgun (WGS) entry which is preliminary data.</text>
</comment>
<gene>
    <name evidence="1" type="ORF">BZL29_8468</name>
</gene>
<proteinExistence type="predicted"/>
<name>A0A1V3W9M0_MYCKA</name>
<evidence type="ECO:0000313" key="2">
    <source>
        <dbReference type="Proteomes" id="UP000188532"/>
    </source>
</evidence>
<dbReference type="AlphaFoldDB" id="A0A1V3W9M0"/>